<dbReference type="InterPro" id="IPR036396">
    <property type="entry name" value="Cyt_P450_sf"/>
</dbReference>
<evidence type="ECO:0000256" key="10">
    <source>
        <dbReference type="ARBA" id="ARBA00023136"/>
    </source>
</evidence>
<dbReference type="PANTHER" id="PTHR24282:SF270">
    <property type="entry name" value="CYTOCHROME P450 CYP749A22-LIKE"/>
    <property type="match status" value="1"/>
</dbReference>
<evidence type="ECO:0000256" key="2">
    <source>
        <dbReference type="ARBA" id="ARBA00010617"/>
    </source>
</evidence>
<evidence type="ECO:0000256" key="8">
    <source>
        <dbReference type="ARBA" id="ARBA00023004"/>
    </source>
</evidence>
<evidence type="ECO:0000256" key="3">
    <source>
        <dbReference type="ARBA" id="ARBA00022617"/>
    </source>
</evidence>
<dbReference type="PANTHER" id="PTHR24282">
    <property type="entry name" value="CYTOCHROME P450 FAMILY MEMBER"/>
    <property type="match status" value="1"/>
</dbReference>
<proteinExistence type="inferred from homology"/>
<dbReference type="Pfam" id="PF00067">
    <property type="entry name" value="p450"/>
    <property type="match status" value="1"/>
</dbReference>
<keyword evidence="4" id="KW-0812">Transmembrane</keyword>
<evidence type="ECO:0000256" key="5">
    <source>
        <dbReference type="ARBA" id="ARBA00022723"/>
    </source>
</evidence>
<comment type="similarity">
    <text evidence="2">Belongs to the cytochrome P450 family.</text>
</comment>
<comment type="subcellular location">
    <subcellularLocation>
        <location evidence="1">Membrane</location>
        <topology evidence="1">Single-pass membrane protein</topology>
    </subcellularLocation>
</comment>
<dbReference type="GO" id="GO:0005506">
    <property type="term" value="F:iron ion binding"/>
    <property type="evidence" value="ECO:0007669"/>
    <property type="project" value="InterPro"/>
</dbReference>
<keyword evidence="5" id="KW-0479">Metal-binding</keyword>
<gene>
    <name evidence="11" type="ORF">GH714_029243</name>
</gene>
<evidence type="ECO:0000313" key="11">
    <source>
        <dbReference type="EMBL" id="KAF2298941.1"/>
    </source>
</evidence>
<dbReference type="AlphaFoldDB" id="A0A6A6LBW4"/>
<evidence type="ECO:0000256" key="6">
    <source>
        <dbReference type="ARBA" id="ARBA00022989"/>
    </source>
</evidence>
<dbReference type="EMBL" id="JAAGAX010000011">
    <property type="protein sequence ID" value="KAF2298941.1"/>
    <property type="molecule type" value="Genomic_DNA"/>
</dbReference>
<name>A0A6A6LBW4_HEVBR</name>
<evidence type="ECO:0000256" key="4">
    <source>
        <dbReference type="ARBA" id="ARBA00022692"/>
    </source>
</evidence>
<comment type="caution">
    <text evidence="11">The sequence shown here is derived from an EMBL/GenBank/DDBJ whole genome shotgun (WGS) entry which is preliminary data.</text>
</comment>
<dbReference type="GO" id="GO:0004497">
    <property type="term" value="F:monooxygenase activity"/>
    <property type="evidence" value="ECO:0007669"/>
    <property type="project" value="UniProtKB-KW"/>
</dbReference>
<evidence type="ECO:0000256" key="9">
    <source>
        <dbReference type="ARBA" id="ARBA00023033"/>
    </source>
</evidence>
<dbReference type="Proteomes" id="UP000467840">
    <property type="component" value="Chromosome 1"/>
</dbReference>
<evidence type="ECO:0000313" key="12">
    <source>
        <dbReference type="Proteomes" id="UP000467840"/>
    </source>
</evidence>
<dbReference type="InterPro" id="IPR001128">
    <property type="entry name" value="Cyt_P450"/>
</dbReference>
<keyword evidence="7" id="KW-0560">Oxidoreductase</keyword>
<protein>
    <recommendedName>
        <fullName evidence="13">Cytochrome P450</fullName>
    </recommendedName>
</protein>
<keyword evidence="6" id="KW-1133">Transmembrane helix</keyword>
<dbReference type="SUPFAM" id="SSF48264">
    <property type="entry name" value="Cytochrome P450"/>
    <property type="match status" value="1"/>
</dbReference>
<accession>A0A6A6LBW4</accession>
<evidence type="ECO:0008006" key="13">
    <source>
        <dbReference type="Google" id="ProtNLM"/>
    </source>
</evidence>
<dbReference type="Gene3D" id="1.10.630.10">
    <property type="entry name" value="Cytochrome P450"/>
    <property type="match status" value="1"/>
</dbReference>
<keyword evidence="12" id="KW-1185">Reference proteome</keyword>
<evidence type="ECO:0000256" key="7">
    <source>
        <dbReference type="ARBA" id="ARBA00023002"/>
    </source>
</evidence>
<evidence type="ECO:0000256" key="1">
    <source>
        <dbReference type="ARBA" id="ARBA00004167"/>
    </source>
</evidence>
<keyword evidence="9" id="KW-0503">Monooxygenase</keyword>
<keyword evidence="10" id="KW-0472">Membrane</keyword>
<dbReference type="GO" id="GO:0016020">
    <property type="term" value="C:membrane"/>
    <property type="evidence" value="ECO:0007669"/>
    <property type="project" value="UniProtKB-SubCell"/>
</dbReference>
<sequence length="264" mass="30517">MNYLSWHGPRAHLVVTEPDMFKEIFNNTDGEFLKLEIDECYKKLLGDGIVTTKGDKWFTLRRLSNHAFHAECLKGMIPALIASVEMMLERWKYRDSKEIDAFQEFKVLTSEIISRTAFGSSYLEGQHIFDTLIRMAVIITRNMYKVRIPGISKLAKTTDDVESDELEKGRRNSIINMMKRRKEAVIMDQSSNGFGSDFLGLRLKAHHNDNSDRRISVEDVIDKCKTFYVAGHEKTASSITWTARPFMLLDMKQLRVQSPGLFFF</sequence>
<dbReference type="InterPro" id="IPR050665">
    <property type="entry name" value="Cytochrome_P450_Monooxygen"/>
</dbReference>
<organism evidence="11 12">
    <name type="scientific">Hevea brasiliensis</name>
    <name type="common">Para rubber tree</name>
    <name type="synonym">Siphonia brasiliensis</name>
    <dbReference type="NCBI Taxonomy" id="3981"/>
    <lineage>
        <taxon>Eukaryota</taxon>
        <taxon>Viridiplantae</taxon>
        <taxon>Streptophyta</taxon>
        <taxon>Embryophyta</taxon>
        <taxon>Tracheophyta</taxon>
        <taxon>Spermatophyta</taxon>
        <taxon>Magnoliopsida</taxon>
        <taxon>eudicotyledons</taxon>
        <taxon>Gunneridae</taxon>
        <taxon>Pentapetalae</taxon>
        <taxon>rosids</taxon>
        <taxon>fabids</taxon>
        <taxon>Malpighiales</taxon>
        <taxon>Euphorbiaceae</taxon>
        <taxon>Crotonoideae</taxon>
        <taxon>Micrandreae</taxon>
        <taxon>Hevea</taxon>
    </lineage>
</organism>
<dbReference type="GO" id="GO:0020037">
    <property type="term" value="F:heme binding"/>
    <property type="evidence" value="ECO:0007669"/>
    <property type="project" value="InterPro"/>
</dbReference>
<reference evidence="11 12" key="1">
    <citation type="journal article" date="2020" name="Mol. Plant">
        <title>The Chromosome-Based Rubber Tree Genome Provides New Insights into Spurge Genome Evolution and Rubber Biosynthesis.</title>
        <authorList>
            <person name="Liu J."/>
            <person name="Shi C."/>
            <person name="Shi C.C."/>
            <person name="Li W."/>
            <person name="Zhang Q.J."/>
            <person name="Zhang Y."/>
            <person name="Li K."/>
            <person name="Lu H.F."/>
            <person name="Shi C."/>
            <person name="Zhu S.T."/>
            <person name="Xiao Z.Y."/>
            <person name="Nan H."/>
            <person name="Yue Y."/>
            <person name="Zhu X.G."/>
            <person name="Wu Y."/>
            <person name="Hong X.N."/>
            <person name="Fan G.Y."/>
            <person name="Tong Y."/>
            <person name="Zhang D."/>
            <person name="Mao C.L."/>
            <person name="Liu Y.L."/>
            <person name="Hao S.J."/>
            <person name="Liu W.Q."/>
            <person name="Lv M.Q."/>
            <person name="Zhang H.B."/>
            <person name="Liu Y."/>
            <person name="Hu-Tang G.R."/>
            <person name="Wang J.P."/>
            <person name="Wang J.H."/>
            <person name="Sun Y.H."/>
            <person name="Ni S.B."/>
            <person name="Chen W.B."/>
            <person name="Zhang X.C."/>
            <person name="Jiao Y.N."/>
            <person name="Eichler E.E."/>
            <person name="Li G.H."/>
            <person name="Liu X."/>
            <person name="Gao L.Z."/>
        </authorList>
    </citation>
    <scope>NUCLEOTIDE SEQUENCE [LARGE SCALE GENOMIC DNA]</scope>
    <source>
        <strain evidence="12">cv. GT1</strain>
        <tissue evidence="11">Leaf</tissue>
    </source>
</reference>
<keyword evidence="3" id="KW-0349">Heme</keyword>
<dbReference type="GO" id="GO:0016705">
    <property type="term" value="F:oxidoreductase activity, acting on paired donors, with incorporation or reduction of molecular oxygen"/>
    <property type="evidence" value="ECO:0007669"/>
    <property type="project" value="InterPro"/>
</dbReference>
<keyword evidence="8" id="KW-0408">Iron</keyword>